<dbReference type="PROSITE" id="PS51891">
    <property type="entry name" value="CENP_V_GFA"/>
    <property type="match status" value="1"/>
</dbReference>
<evidence type="ECO:0000256" key="4">
    <source>
        <dbReference type="ARBA" id="ARBA00023239"/>
    </source>
</evidence>
<dbReference type="EMBL" id="JAAQHG020000033">
    <property type="protein sequence ID" value="KAL1583596.1"/>
    <property type="molecule type" value="Genomic_DNA"/>
</dbReference>
<evidence type="ECO:0000313" key="6">
    <source>
        <dbReference type="EMBL" id="KAL1583596.1"/>
    </source>
</evidence>
<dbReference type="InterPro" id="IPR011057">
    <property type="entry name" value="Mss4-like_sf"/>
</dbReference>
<dbReference type="Proteomes" id="UP000803884">
    <property type="component" value="Unassembled WGS sequence"/>
</dbReference>
<dbReference type="InterPro" id="IPR006913">
    <property type="entry name" value="CENP-V/GFA"/>
</dbReference>
<reference evidence="6 7" key="1">
    <citation type="journal article" date="2020" name="Microbiol. Resour. Announc.">
        <title>Draft Genome Sequence of a Cladosporium Species Isolated from the Mesophotic Ascidian Didemnum maculosum.</title>
        <authorList>
            <person name="Gioti A."/>
            <person name="Siaperas R."/>
            <person name="Nikolaivits E."/>
            <person name="Le Goff G."/>
            <person name="Ouazzani J."/>
            <person name="Kotoulas G."/>
            <person name="Topakas E."/>
        </authorList>
    </citation>
    <scope>NUCLEOTIDE SEQUENCE [LARGE SCALE GENOMIC DNA]</scope>
    <source>
        <strain evidence="6 7">TM138-S3</strain>
    </source>
</reference>
<dbReference type="Pfam" id="PF04828">
    <property type="entry name" value="GFA"/>
    <property type="match status" value="1"/>
</dbReference>
<dbReference type="PANTHER" id="PTHR33337:SF30">
    <property type="entry name" value="DUF636 DOMAIN PROTEIN (AFU_ORTHOLOGUE AFUA_1G03180)"/>
    <property type="match status" value="1"/>
</dbReference>
<proteinExistence type="inferred from homology"/>
<dbReference type="SUPFAM" id="SSF51316">
    <property type="entry name" value="Mss4-like"/>
    <property type="match status" value="1"/>
</dbReference>
<evidence type="ECO:0000256" key="1">
    <source>
        <dbReference type="ARBA" id="ARBA00005495"/>
    </source>
</evidence>
<accession>A0AB34KI28</accession>
<comment type="caution">
    <text evidence="6">The sequence shown here is derived from an EMBL/GenBank/DDBJ whole genome shotgun (WGS) entry which is preliminary data.</text>
</comment>
<dbReference type="GeneID" id="96009190"/>
<keyword evidence="2" id="KW-0479">Metal-binding</keyword>
<feature type="domain" description="CENP-V/GFA" evidence="5">
    <location>
        <begin position="3"/>
        <end position="122"/>
    </location>
</feature>
<keyword evidence="7" id="KW-1185">Reference proteome</keyword>
<dbReference type="GO" id="GO:0016846">
    <property type="term" value="F:carbon-sulfur lyase activity"/>
    <property type="evidence" value="ECO:0007669"/>
    <property type="project" value="InterPro"/>
</dbReference>
<keyword evidence="3" id="KW-0862">Zinc</keyword>
<dbReference type="PANTHER" id="PTHR33337">
    <property type="entry name" value="GFA DOMAIN-CONTAINING PROTEIN"/>
    <property type="match status" value="1"/>
</dbReference>
<evidence type="ECO:0000259" key="5">
    <source>
        <dbReference type="PROSITE" id="PS51891"/>
    </source>
</evidence>
<evidence type="ECO:0000256" key="3">
    <source>
        <dbReference type="ARBA" id="ARBA00022833"/>
    </source>
</evidence>
<dbReference type="AlphaFoldDB" id="A0AB34KI28"/>
<dbReference type="GO" id="GO:0046872">
    <property type="term" value="F:metal ion binding"/>
    <property type="evidence" value="ECO:0007669"/>
    <property type="project" value="UniProtKB-KW"/>
</dbReference>
<comment type="similarity">
    <text evidence="1">Belongs to the Gfa family.</text>
</comment>
<evidence type="ECO:0000313" key="7">
    <source>
        <dbReference type="Proteomes" id="UP000803884"/>
    </source>
</evidence>
<sequence>MHGKGSCLCGQSSYTFDAEPTLYGLCHCIHCRKTTSSLHSTALFLPASSMKYDPSAPVKQVTVNHPEGGFPITTTFCGNCGSAMSKVADTDNFKGSEIVLLGCLDEPKGWMEENKPQAEMWTKHRADWRGNVEGAAQNVGFP</sequence>
<organism evidence="6 7">
    <name type="scientific">Cladosporium halotolerans</name>
    <dbReference type="NCBI Taxonomy" id="1052096"/>
    <lineage>
        <taxon>Eukaryota</taxon>
        <taxon>Fungi</taxon>
        <taxon>Dikarya</taxon>
        <taxon>Ascomycota</taxon>
        <taxon>Pezizomycotina</taxon>
        <taxon>Dothideomycetes</taxon>
        <taxon>Dothideomycetidae</taxon>
        <taxon>Cladosporiales</taxon>
        <taxon>Cladosporiaceae</taxon>
        <taxon>Cladosporium</taxon>
    </lineage>
</organism>
<protein>
    <recommendedName>
        <fullName evidence="5">CENP-V/GFA domain-containing protein</fullName>
    </recommendedName>
</protein>
<dbReference type="Gene3D" id="3.90.1590.10">
    <property type="entry name" value="glutathione-dependent formaldehyde- activating enzyme (gfa)"/>
    <property type="match status" value="1"/>
</dbReference>
<keyword evidence="4" id="KW-0456">Lyase</keyword>
<evidence type="ECO:0000256" key="2">
    <source>
        <dbReference type="ARBA" id="ARBA00022723"/>
    </source>
</evidence>
<gene>
    <name evidence="6" type="ORF">WHR41_07748</name>
</gene>
<dbReference type="RefSeq" id="XP_069226703.1">
    <property type="nucleotide sequence ID" value="XM_069376352.1"/>
</dbReference>
<name>A0AB34KI28_9PEZI</name>